<evidence type="ECO:0000256" key="1">
    <source>
        <dbReference type="ARBA" id="ARBA00010236"/>
    </source>
</evidence>
<accession>B3RKS3</accession>
<dbReference type="PANTHER" id="PTHR45964">
    <property type="entry name" value="WSCD FAMILY MEMBER CG9164"/>
    <property type="match status" value="1"/>
</dbReference>
<reference evidence="3 4" key="1">
    <citation type="journal article" date="2008" name="Nature">
        <title>The Trichoplax genome and the nature of placozoans.</title>
        <authorList>
            <person name="Srivastava M."/>
            <person name="Begovic E."/>
            <person name="Chapman J."/>
            <person name="Putnam N.H."/>
            <person name="Hellsten U."/>
            <person name="Kawashima T."/>
            <person name="Kuo A."/>
            <person name="Mitros T."/>
            <person name="Salamov A."/>
            <person name="Carpenter M.L."/>
            <person name="Signorovitch A.Y."/>
            <person name="Moreno M.A."/>
            <person name="Kamm K."/>
            <person name="Grimwood J."/>
            <person name="Schmutz J."/>
            <person name="Shapiro H."/>
            <person name="Grigoriev I.V."/>
            <person name="Buss L.W."/>
            <person name="Schierwater B."/>
            <person name="Dellaporta S.L."/>
            <person name="Rokhsar D.S."/>
        </authorList>
    </citation>
    <scope>NUCLEOTIDE SEQUENCE [LARGE SCALE GENOMIC DNA]</scope>
    <source>
        <strain evidence="3 4">Grell-BS-1999</strain>
    </source>
</reference>
<dbReference type="AlphaFoldDB" id="B3RKS3"/>
<dbReference type="PANTHER" id="PTHR45964:SF5">
    <property type="entry name" value="WSCD FAMILY MEMBER CG9164"/>
    <property type="match status" value="1"/>
</dbReference>
<keyword evidence="2" id="KW-1133">Transmembrane helix</keyword>
<feature type="transmembrane region" description="Helical" evidence="2">
    <location>
        <begin position="21"/>
        <end position="42"/>
    </location>
</feature>
<sequence>MDNLYHHRRQKLQHRPISYFSASECAFAFFLASIFIVLVVVAPARLIYYSVLEAKGECSERLSYIKRNSPVTALVGPPGCGTQWVRYIIQQISGHHVGNIYGRTGASVVAVETNYLNLVGPVDKVIVVVRSPFECLRVSFDGLYSKPRQIVASRSRYLNRNLWENHVRFAGKNWEKYYKTYLAYDGPILIVHYSNLVTSLRSEMHRISQFLNLNPTKLKLDCVARSPISIRFKRTPVKLPFNPLAFVATNIQNSIRNSEKVIMDMLNQRIHQEEARKESNNNRITLLP</sequence>
<dbReference type="SUPFAM" id="SSF52540">
    <property type="entry name" value="P-loop containing nucleoside triphosphate hydrolases"/>
    <property type="match status" value="1"/>
</dbReference>
<organism evidence="3 4">
    <name type="scientific">Trichoplax adhaerens</name>
    <name type="common">Trichoplax reptans</name>
    <dbReference type="NCBI Taxonomy" id="10228"/>
    <lineage>
        <taxon>Eukaryota</taxon>
        <taxon>Metazoa</taxon>
        <taxon>Placozoa</taxon>
        <taxon>Uniplacotomia</taxon>
        <taxon>Trichoplacea</taxon>
        <taxon>Trichoplacidae</taxon>
        <taxon>Trichoplax</taxon>
    </lineage>
</organism>
<dbReference type="STRING" id="10228.B3RKS3"/>
<dbReference type="PhylomeDB" id="B3RKS3"/>
<dbReference type="KEGG" id="tad:TRIADDRAFT_51745"/>
<dbReference type="InterPro" id="IPR027417">
    <property type="entry name" value="P-loop_NTPase"/>
</dbReference>
<dbReference type="OMA" id="HADIKEP"/>
<evidence type="ECO:0008006" key="5">
    <source>
        <dbReference type="Google" id="ProtNLM"/>
    </source>
</evidence>
<dbReference type="InParanoid" id="B3RKS3"/>
<evidence type="ECO:0000256" key="2">
    <source>
        <dbReference type="SAM" id="Phobius"/>
    </source>
</evidence>
<dbReference type="GeneID" id="6749050"/>
<keyword evidence="2" id="KW-0812">Transmembrane</keyword>
<keyword evidence="2" id="KW-0472">Membrane</keyword>
<dbReference type="EMBL" id="DS985241">
    <property type="protein sequence ID" value="EDV29428.1"/>
    <property type="molecule type" value="Genomic_DNA"/>
</dbReference>
<keyword evidence="4" id="KW-1185">Reference proteome</keyword>
<dbReference type="RefSeq" id="XP_002108630.1">
    <property type="nucleotide sequence ID" value="XM_002108594.1"/>
</dbReference>
<dbReference type="InterPro" id="IPR051589">
    <property type="entry name" value="Sialate-O-sulfotransferase"/>
</dbReference>
<proteinExistence type="inferred from homology"/>
<dbReference type="eggNOG" id="KOG4157">
    <property type="taxonomic scope" value="Eukaryota"/>
</dbReference>
<name>B3RKS3_TRIAD</name>
<dbReference type="OrthoDB" id="5985073at2759"/>
<gene>
    <name evidence="3" type="ORF">TRIADDRAFT_51745</name>
</gene>
<dbReference type="Proteomes" id="UP000009022">
    <property type="component" value="Unassembled WGS sequence"/>
</dbReference>
<protein>
    <recommendedName>
        <fullName evidence="5">Sulfotransferase domain-containing protein</fullName>
    </recommendedName>
</protein>
<comment type="similarity">
    <text evidence="1">Belongs to the WSCD family.</text>
</comment>
<dbReference type="CTD" id="6749050"/>
<evidence type="ECO:0000313" key="3">
    <source>
        <dbReference type="EMBL" id="EDV29428.1"/>
    </source>
</evidence>
<dbReference type="Gene3D" id="3.40.50.300">
    <property type="entry name" value="P-loop containing nucleotide triphosphate hydrolases"/>
    <property type="match status" value="1"/>
</dbReference>
<dbReference type="HOGENOM" id="CLU_967495_0_0_1"/>
<evidence type="ECO:0000313" key="4">
    <source>
        <dbReference type="Proteomes" id="UP000009022"/>
    </source>
</evidence>